<evidence type="ECO:0000313" key="2">
    <source>
        <dbReference type="EMBL" id="OAD19035.1"/>
    </source>
</evidence>
<dbReference type="InterPro" id="IPR011335">
    <property type="entry name" value="Restrct_endonuc-II-like"/>
</dbReference>
<dbReference type="PANTHER" id="PTHR34107">
    <property type="entry name" value="SLL0198 PROTEIN-RELATED"/>
    <property type="match status" value="1"/>
</dbReference>
<protein>
    <recommendedName>
        <fullName evidence="1">Putative restriction endonuclease domain-containing protein</fullName>
    </recommendedName>
</protein>
<dbReference type="InterPro" id="IPR008538">
    <property type="entry name" value="Uma2"/>
</dbReference>
<reference evidence="2 3" key="1">
    <citation type="submission" date="2016-05" db="EMBL/GenBank/DDBJ databases">
        <title>Single-cell genome of chain-forming Candidatus Thiomargarita nelsonii and comparison to other large sulfur-oxidizing bacteria.</title>
        <authorList>
            <person name="Winkel M."/>
            <person name="Salman V."/>
            <person name="Woyke T."/>
            <person name="Schulz-Vogt H."/>
            <person name="Richter M."/>
            <person name="Flood B."/>
            <person name="Bailey J."/>
            <person name="Amann R."/>
            <person name="Mussmann M."/>
        </authorList>
    </citation>
    <scope>NUCLEOTIDE SEQUENCE [LARGE SCALE GENOMIC DNA]</scope>
    <source>
        <strain evidence="2 3">THI036</strain>
    </source>
</reference>
<keyword evidence="3" id="KW-1185">Reference proteome</keyword>
<evidence type="ECO:0000313" key="3">
    <source>
        <dbReference type="Proteomes" id="UP000076962"/>
    </source>
</evidence>
<name>A0A176RTH1_9GAMM</name>
<feature type="domain" description="Putative restriction endonuclease" evidence="1">
    <location>
        <begin position="83"/>
        <end position="211"/>
    </location>
</feature>
<dbReference type="CDD" id="cd06260">
    <property type="entry name" value="DUF820-like"/>
    <property type="match status" value="1"/>
</dbReference>
<dbReference type="AlphaFoldDB" id="A0A176RTH1"/>
<gene>
    <name evidence="2" type="ORF">THIOM_005351</name>
</gene>
<evidence type="ECO:0000259" key="1">
    <source>
        <dbReference type="Pfam" id="PF05685"/>
    </source>
</evidence>
<sequence>MVSPPDFKTLPYRLQTLCRTELGVPPLRPQRFRIEIQRERYDYDFDCFWHYHLQFSPERSKDMSDSYEVENNAIDGEDEMGSLNHSTVQIKLGHLLLMTNKNLSVASELSLDISQYDLRSYRLEGKNELKPDICAYLERPIIPNKEDDLVTVSKMPDLVIEILSPRQAISYLIRKINAFFELGTKSCWLVNPSQQIVTVYSQPNQHKTFDIERGAEVIDEVMNIRLPIQEIFS</sequence>
<dbReference type="Pfam" id="PF05685">
    <property type="entry name" value="Uma2"/>
    <property type="match status" value="1"/>
</dbReference>
<accession>A0A176RTH1</accession>
<dbReference type="EMBL" id="LUTY01002973">
    <property type="protein sequence ID" value="OAD19035.1"/>
    <property type="molecule type" value="Genomic_DNA"/>
</dbReference>
<dbReference type="Proteomes" id="UP000076962">
    <property type="component" value="Unassembled WGS sequence"/>
</dbReference>
<dbReference type="SUPFAM" id="SSF52980">
    <property type="entry name" value="Restriction endonuclease-like"/>
    <property type="match status" value="1"/>
</dbReference>
<dbReference type="InterPro" id="IPR012296">
    <property type="entry name" value="Nuclease_put_TT1808"/>
</dbReference>
<dbReference type="Gene3D" id="3.90.1570.10">
    <property type="entry name" value="tt1808, chain A"/>
    <property type="match status" value="1"/>
</dbReference>
<comment type="caution">
    <text evidence="2">The sequence shown here is derived from an EMBL/GenBank/DDBJ whole genome shotgun (WGS) entry which is preliminary data.</text>
</comment>
<proteinExistence type="predicted"/>
<dbReference type="PANTHER" id="PTHR34107:SF5">
    <property type="entry name" value="SLL1355 PROTEIN"/>
    <property type="match status" value="1"/>
</dbReference>
<organism evidence="2 3">
    <name type="scientific">Candidatus Thiomargarita nelsonii</name>
    <dbReference type="NCBI Taxonomy" id="1003181"/>
    <lineage>
        <taxon>Bacteria</taxon>
        <taxon>Pseudomonadati</taxon>
        <taxon>Pseudomonadota</taxon>
        <taxon>Gammaproteobacteria</taxon>
        <taxon>Thiotrichales</taxon>
        <taxon>Thiotrichaceae</taxon>
        <taxon>Thiomargarita</taxon>
    </lineage>
</organism>